<protein>
    <submittedName>
        <fullName evidence="1">Uncharacterized protein</fullName>
    </submittedName>
</protein>
<dbReference type="AlphaFoldDB" id="A0A0A9GHH5"/>
<accession>A0A0A9GHH5</accession>
<proteinExistence type="predicted"/>
<dbReference type="EMBL" id="GBRH01173949">
    <property type="protein sequence ID" value="JAE23947.1"/>
    <property type="molecule type" value="Transcribed_RNA"/>
</dbReference>
<sequence>MHREISLVLSWHAVDFGSLTPVACA</sequence>
<evidence type="ECO:0000313" key="1">
    <source>
        <dbReference type="EMBL" id="JAE23947.1"/>
    </source>
</evidence>
<reference evidence="1" key="1">
    <citation type="submission" date="2014-09" db="EMBL/GenBank/DDBJ databases">
        <authorList>
            <person name="Magalhaes I.L.F."/>
            <person name="Oliveira U."/>
            <person name="Santos F.R."/>
            <person name="Vidigal T.H.D.A."/>
            <person name="Brescovit A.D."/>
            <person name="Santos A.J."/>
        </authorList>
    </citation>
    <scope>NUCLEOTIDE SEQUENCE</scope>
    <source>
        <tissue evidence="1">Shoot tissue taken approximately 20 cm above the soil surface</tissue>
    </source>
</reference>
<name>A0A0A9GHH5_ARUDO</name>
<reference evidence="1" key="2">
    <citation type="journal article" date="2015" name="Data Brief">
        <title>Shoot transcriptome of the giant reed, Arundo donax.</title>
        <authorList>
            <person name="Barrero R.A."/>
            <person name="Guerrero F.D."/>
            <person name="Moolhuijzen P."/>
            <person name="Goolsby J.A."/>
            <person name="Tidwell J."/>
            <person name="Bellgard S.E."/>
            <person name="Bellgard M.I."/>
        </authorList>
    </citation>
    <scope>NUCLEOTIDE SEQUENCE</scope>
    <source>
        <tissue evidence="1">Shoot tissue taken approximately 20 cm above the soil surface</tissue>
    </source>
</reference>
<organism evidence="1">
    <name type="scientific">Arundo donax</name>
    <name type="common">Giant reed</name>
    <name type="synonym">Donax arundinaceus</name>
    <dbReference type="NCBI Taxonomy" id="35708"/>
    <lineage>
        <taxon>Eukaryota</taxon>
        <taxon>Viridiplantae</taxon>
        <taxon>Streptophyta</taxon>
        <taxon>Embryophyta</taxon>
        <taxon>Tracheophyta</taxon>
        <taxon>Spermatophyta</taxon>
        <taxon>Magnoliopsida</taxon>
        <taxon>Liliopsida</taxon>
        <taxon>Poales</taxon>
        <taxon>Poaceae</taxon>
        <taxon>PACMAD clade</taxon>
        <taxon>Arundinoideae</taxon>
        <taxon>Arundineae</taxon>
        <taxon>Arundo</taxon>
    </lineage>
</organism>